<dbReference type="PANTHER" id="PTHR43806:SF65">
    <property type="entry name" value="SERINE PROTEASE APRX"/>
    <property type="match status" value="1"/>
</dbReference>
<feature type="domain" description="SLH" evidence="7">
    <location>
        <begin position="669"/>
        <end position="741"/>
    </location>
</feature>
<dbReference type="Pfam" id="PF00082">
    <property type="entry name" value="Peptidase_S8"/>
    <property type="match status" value="1"/>
</dbReference>
<dbReference type="Pfam" id="PF00395">
    <property type="entry name" value="SLH"/>
    <property type="match status" value="1"/>
</dbReference>
<dbReference type="InterPro" id="IPR001119">
    <property type="entry name" value="SLH_dom"/>
</dbReference>
<feature type="active site" description="Charge relay system" evidence="6">
    <location>
        <position position="157"/>
    </location>
</feature>
<keyword evidence="9" id="KW-1185">Reference proteome</keyword>
<evidence type="ECO:0000256" key="4">
    <source>
        <dbReference type="ARBA" id="ARBA00022801"/>
    </source>
</evidence>
<evidence type="ECO:0000256" key="3">
    <source>
        <dbReference type="ARBA" id="ARBA00022729"/>
    </source>
</evidence>
<keyword evidence="5 6" id="KW-0720">Serine protease</keyword>
<comment type="caution">
    <text evidence="8">The sequence shown here is derived from an EMBL/GenBank/DDBJ whole genome shotgun (WGS) entry which is preliminary data.</text>
</comment>
<reference evidence="9" key="1">
    <citation type="journal article" date="2019" name="Int. J. Syst. Evol. Microbiol.">
        <title>The Global Catalogue of Microorganisms (GCM) 10K type strain sequencing project: providing services to taxonomists for standard genome sequencing and annotation.</title>
        <authorList>
            <consortium name="The Broad Institute Genomics Platform"/>
            <consortium name="The Broad Institute Genome Sequencing Center for Infectious Disease"/>
            <person name="Wu L."/>
            <person name="Ma J."/>
        </authorList>
    </citation>
    <scope>NUCLEOTIDE SEQUENCE [LARGE SCALE GENOMIC DNA]</scope>
    <source>
        <strain evidence="9">CCM 7282</strain>
    </source>
</reference>
<dbReference type="InterPro" id="IPR023828">
    <property type="entry name" value="Peptidase_S8_Ser-AS"/>
</dbReference>
<proteinExistence type="inferred from homology"/>
<dbReference type="PROSITE" id="PS00137">
    <property type="entry name" value="SUBTILASE_HIS"/>
    <property type="match status" value="1"/>
</dbReference>
<feature type="domain" description="SLH" evidence="7">
    <location>
        <begin position="605"/>
        <end position="668"/>
    </location>
</feature>
<dbReference type="PROSITE" id="PS00138">
    <property type="entry name" value="SUBTILASE_SER"/>
    <property type="match status" value="1"/>
</dbReference>
<evidence type="ECO:0000313" key="8">
    <source>
        <dbReference type="EMBL" id="GGD01794.1"/>
    </source>
</evidence>
<dbReference type="Gene3D" id="3.40.50.200">
    <property type="entry name" value="Peptidase S8/S53 domain"/>
    <property type="match status" value="1"/>
</dbReference>
<dbReference type="InterPro" id="IPR036852">
    <property type="entry name" value="Peptidase_S8/S53_dom_sf"/>
</dbReference>
<dbReference type="InterPro" id="IPR050131">
    <property type="entry name" value="Peptidase_S8_subtilisin-like"/>
</dbReference>
<evidence type="ECO:0000259" key="7">
    <source>
        <dbReference type="PROSITE" id="PS51272"/>
    </source>
</evidence>
<dbReference type="EMBL" id="BMCJ01000008">
    <property type="protein sequence ID" value="GGD01794.1"/>
    <property type="molecule type" value="Genomic_DNA"/>
</dbReference>
<feature type="active site" description="Charge relay system" evidence="6">
    <location>
        <position position="411"/>
    </location>
</feature>
<keyword evidence="4 6" id="KW-0378">Hydrolase</keyword>
<evidence type="ECO:0000256" key="2">
    <source>
        <dbReference type="ARBA" id="ARBA00022670"/>
    </source>
</evidence>
<dbReference type="PRINTS" id="PR00723">
    <property type="entry name" value="SUBTILISIN"/>
</dbReference>
<dbReference type="PROSITE" id="PS51892">
    <property type="entry name" value="SUBTILASE"/>
    <property type="match status" value="1"/>
</dbReference>
<gene>
    <name evidence="8" type="ORF">GCM10007216_35670</name>
</gene>
<evidence type="ECO:0000256" key="1">
    <source>
        <dbReference type="ARBA" id="ARBA00011073"/>
    </source>
</evidence>
<dbReference type="InterPro" id="IPR022398">
    <property type="entry name" value="Peptidase_S8_His-AS"/>
</dbReference>
<feature type="domain" description="SLH" evidence="7">
    <location>
        <begin position="753"/>
        <end position="824"/>
    </location>
</feature>
<sequence>MRVKLLSTTMVLALGLLIGILSNTSSGSAAISGPIIDDILLEELANQEGTVEAIITFEGENALTDAQLNLLEDAGITKGIIFESLPMTGALVTKDQIEQLKSESEIRSIYFNQKVEYENGDATALTGVDRVRTSDSFRENNGGLPVSGSGVGVVINDSGVDGTHKDHEYPNHLVQNVDASLNLHAVSEFLPITYLEDVPNTDTDSGHGTHVAGIVGGNGEMSGGKYEGVAPGADLIGYGSGAAVTILDTIGGFDYALTHQQEYDIRVITNSWGSTSDAGTEFDPHDPINVATKRLYDRGIVTVFSAGNSGPGEATISGNYKKAPWVITVAAGTKDGKLTDFSSRGVKEKSSEVVVDGETWTWEDRPTITAPGEGIISTRVVSPLSSLGAADDVENIDPSHLPYYTTMSGTSMAAPHIAGIIALLLEADPTLSPLEVKQVIQDTATNMPGYEPWEVGAGYVNAYAVVDAAFSDKSYGSTVNMNRTFHAEVNTTVDYDPFTIEYDPLNLSDNSYVFEVEERADEVTARINAKGLLEETGNTVNLLLEAPDGTTYSSGVSVLFPLYTDRTVQVTDPIPGTWKVRLEGLQGTLSLPEKIKGELAIKSAAGYSGLNDINGHSGEAAIKMAVSERLIDSFNDNTYKPDQPLERIELAKFLVMGAGVVQSLPAEGDFNFRDVKADNQPFAEAVTATGAALLDKLQVYNGVMLPGDNGKFSGKQAVSRAELAYSLVQSLGLQEEAEQREEGPLTVMYNGERIPVVDEADVPAELKGYVQLALDLNMLNAYFSVNQGDYDLEPAVEAAFKPDETVTRADYAVAITRYFQAYLK</sequence>
<feature type="active site" description="Charge relay system" evidence="6">
    <location>
        <position position="207"/>
    </location>
</feature>
<dbReference type="RefSeq" id="WP_062439391.1">
    <property type="nucleotide sequence ID" value="NZ_BMCJ01000008.1"/>
</dbReference>
<name>A0ABQ1PRF7_9BACI</name>
<dbReference type="InterPro" id="IPR015500">
    <property type="entry name" value="Peptidase_S8_subtilisin-rel"/>
</dbReference>
<organism evidence="8 9">
    <name type="scientific">Thalassobacillus devorans</name>
    <dbReference type="NCBI Taxonomy" id="279813"/>
    <lineage>
        <taxon>Bacteria</taxon>
        <taxon>Bacillati</taxon>
        <taxon>Bacillota</taxon>
        <taxon>Bacilli</taxon>
        <taxon>Bacillales</taxon>
        <taxon>Bacillaceae</taxon>
        <taxon>Thalassobacillus</taxon>
    </lineage>
</organism>
<protein>
    <recommendedName>
        <fullName evidence="7">SLH domain-containing protein</fullName>
    </recommendedName>
</protein>
<dbReference type="PROSITE" id="PS51272">
    <property type="entry name" value="SLH"/>
    <property type="match status" value="3"/>
</dbReference>
<accession>A0ABQ1PRF7</accession>
<dbReference type="InterPro" id="IPR000209">
    <property type="entry name" value="Peptidase_S8/S53_dom"/>
</dbReference>
<dbReference type="PANTHER" id="PTHR43806">
    <property type="entry name" value="PEPTIDASE S8"/>
    <property type="match status" value="1"/>
</dbReference>
<evidence type="ECO:0000256" key="5">
    <source>
        <dbReference type="ARBA" id="ARBA00022825"/>
    </source>
</evidence>
<keyword evidence="3" id="KW-0732">Signal</keyword>
<dbReference type="Proteomes" id="UP000619534">
    <property type="component" value="Unassembled WGS sequence"/>
</dbReference>
<comment type="similarity">
    <text evidence="1 6">Belongs to the peptidase S8 family.</text>
</comment>
<dbReference type="SUPFAM" id="SSF52743">
    <property type="entry name" value="Subtilisin-like"/>
    <property type="match status" value="1"/>
</dbReference>
<keyword evidence="2 6" id="KW-0645">Protease</keyword>
<evidence type="ECO:0000313" key="9">
    <source>
        <dbReference type="Proteomes" id="UP000619534"/>
    </source>
</evidence>
<evidence type="ECO:0000256" key="6">
    <source>
        <dbReference type="PROSITE-ProRule" id="PRU01240"/>
    </source>
</evidence>